<dbReference type="Proteomes" id="UP000244937">
    <property type="component" value="Chromosome"/>
</dbReference>
<dbReference type="Gene3D" id="3.40.1420.30">
    <property type="match status" value="1"/>
</dbReference>
<accession>A0A2S1SG68</accession>
<keyword evidence="3" id="KW-1185">Reference proteome</keyword>
<sequence>MKNLVATMMMIAGVAFYGNTAHAGTGDSSPLSPELKSAKMEPIKMANLPKDARQYIKENFPSKGVTYVSKHKAASGETVYEVGVAMEGKLSILEFDAKGELLNEKVAKK</sequence>
<evidence type="ECO:0000313" key="3">
    <source>
        <dbReference type="Proteomes" id="UP000244937"/>
    </source>
</evidence>
<protein>
    <recommendedName>
        <fullName evidence="4">Beta-lactamase-inhibitor-like PepSY-like domain-containing protein</fullName>
    </recommendedName>
</protein>
<evidence type="ECO:0000313" key="2">
    <source>
        <dbReference type="EMBL" id="AWI25342.1"/>
    </source>
</evidence>
<feature type="chain" id="PRO_5015777217" description="Beta-lactamase-inhibitor-like PepSY-like domain-containing protein" evidence="1">
    <location>
        <begin position="24"/>
        <end position="109"/>
    </location>
</feature>
<evidence type="ECO:0000256" key="1">
    <source>
        <dbReference type="SAM" id="SignalP"/>
    </source>
</evidence>
<feature type="signal peptide" evidence="1">
    <location>
        <begin position="1"/>
        <end position="23"/>
    </location>
</feature>
<dbReference type="OrthoDB" id="9860840at2"/>
<name>A0A2S1SG68_9FLAO</name>
<dbReference type="EMBL" id="CP029187">
    <property type="protein sequence ID" value="AWI25342.1"/>
    <property type="molecule type" value="Genomic_DNA"/>
</dbReference>
<evidence type="ECO:0008006" key="4">
    <source>
        <dbReference type="Google" id="ProtNLM"/>
    </source>
</evidence>
<reference evidence="2 3" key="1">
    <citation type="submission" date="2018-05" db="EMBL/GenBank/DDBJ databases">
        <title>Genome sequencing of Flavobacterium sp. HYN0049.</title>
        <authorList>
            <person name="Yi H."/>
            <person name="Baek C."/>
        </authorList>
    </citation>
    <scope>NUCLEOTIDE SEQUENCE [LARGE SCALE GENOMIC DNA]</scope>
    <source>
        <strain evidence="2 3">HYN0049</strain>
    </source>
</reference>
<dbReference type="RefSeq" id="WP_108903135.1">
    <property type="nucleotide sequence ID" value="NZ_CP029187.1"/>
</dbReference>
<proteinExistence type="predicted"/>
<dbReference type="AlphaFoldDB" id="A0A2S1SG68"/>
<dbReference type="SUPFAM" id="SSF160574">
    <property type="entry name" value="BT0923-like"/>
    <property type="match status" value="1"/>
</dbReference>
<dbReference type="KEGG" id="fpal:HYN49_05200"/>
<gene>
    <name evidence="2" type="ORF">HYN49_05200</name>
</gene>
<keyword evidence="1" id="KW-0732">Signal</keyword>
<organism evidence="2 3">
    <name type="scientific">Flavobacterium pallidum</name>
    <dbReference type="NCBI Taxonomy" id="2172098"/>
    <lineage>
        <taxon>Bacteria</taxon>
        <taxon>Pseudomonadati</taxon>
        <taxon>Bacteroidota</taxon>
        <taxon>Flavobacteriia</taxon>
        <taxon>Flavobacteriales</taxon>
        <taxon>Flavobacteriaceae</taxon>
        <taxon>Flavobacterium</taxon>
    </lineage>
</organism>